<sequence length="521" mass="56058">MDDKLRLHAIDLIDTSWGMHTLNEMLVETVNALVAALSGQKGMAGDDDAGHAFATLYNSAARTAVNQLGQATDIMGRGSATTLQVANRFMAHESKFAANMLRAIGQSGAAPRDGAAGQPNCTPAPLGQGEDLPEVQGGTTAATQYLFGDRFRGSPEKLEDVANAWRMAKDITARVLSDAQDCWRTATRSAQGETADAVNAFFNTFVGKDHPPAKVHESSTLLANLPAACDQIAKACEKYADHIRTANRRAPYQQGDDLLSKSGLDKLLDDPRLGGNGEDGGLHTAVTSDDHILDLASLGHTLDASQARVPVPKPDTSPFGSPPAPFLPFIPEPFMVPVGYKPPVGSIAARPPVAPPVPPDPRFPPLTPAERKKFDAWANTLRDSHYAGGTPDDNAYQYRVAGYPEKEIPIDPSLSPNGTILADGLRSTDGMAVEAKNVREPGCGRTFRTLEKLQKADRFQRNVLMRDDYTELVKYKSAMEHPPNGGQVRGLEIDTNDANAVPYWDALMAAHEVKGYARYVP</sequence>
<dbReference type="InterPro" id="IPR028906">
    <property type="entry name" value="Tox-REase-2_dom"/>
</dbReference>
<evidence type="ECO:0000259" key="2">
    <source>
        <dbReference type="Pfam" id="PF15646"/>
    </source>
</evidence>
<keyword evidence="4" id="KW-1185">Reference proteome</keyword>
<dbReference type="EMBL" id="JBFAUK010000017">
    <property type="protein sequence ID" value="MEV5508878.1"/>
    <property type="molecule type" value="Genomic_DNA"/>
</dbReference>
<feature type="domain" description="Tox-REase-2" evidence="2">
    <location>
        <begin position="393"/>
        <end position="514"/>
    </location>
</feature>
<dbReference type="Pfam" id="PF15646">
    <property type="entry name" value="Tox-REase-2"/>
    <property type="match status" value="1"/>
</dbReference>
<keyword evidence="3" id="KW-0255">Endonuclease</keyword>
<comment type="caution">
    <text evidence="3">The sequence shown here is derived from an EMBL/GenBank/DDBJ whole genome shotgun (WGS) entry which is preliminary data.</text>
</comment>
<dbReference type="RefSeq" id="WP_161968735.1">
    <property type="nucleotide sequence ID" value="NZ_JBFAUK010000017.1"/>
</dbReference>
<evidence type="ECO:0000256" key="1">
    <source>
        <dbReference type="SAM" id="MobiDB-lite"/>
    </source>
</evidence>
<dbReference type="GO" id="GO:0004519">
    <property type="term" value="F:endonuclease activity"/>
    <property type="evidence" value="ECO:0007669"/>
    <property type="project" value="UniProtKB-KW"/>
</dbReference>
<reference evidence="3 4" key="1">
    <citation type="submission" date="2024-06" db="EMBL/GenBank/DDBJ databases">
        <title>The Natural Products Discovery Center: Release of the First 8490 Sequenced Strains for Exploring Actinobacteria Biosynthetic Diversity.</title>
        <authorList>
            <person name="Kalkreuter E."/>
            <person name="Kautsar S.A."/>
            <person name="Yang D."/>
            <person name="Bader C.D."/>
            <person name="Teijaro C.N."/>
            <person name="Fluegel L."/>
            <person name="Davis C.M."/>
            <person name="Simpson J.R."/>
            <person name="Lauterbach L."/>
            <person name="Steele A.D."/>
            <person name="Gui C."/>
            <person name="Meng S."/>
            <person name="Li G."/>
            <person name="Viehrig K."/>
            <person name="Ye F."/>
            <person name="Su P."/>
            <person name="Kiefer A.F."/>
            <person name="Nichols A."/>
            <person name="Cepeda A.J."/>
            <person name="Yan W."/>
            <person name="Fan B."/>
            <person name="Jiang Y."/>
            <person name="Adhikari A."/>
            <person name="Zheng C.-J."/>
            <person name="Schuster L."/>
            <person name="Cowan T.M."/>
            <person name="Smanski M.J."/>
            <person name="Chevrette M.G."/>
            <person name="De Carvalho L.P.S."/>
            <person name="Shen B."/>
        </authorList>
    </citation>
    <scope>NUCLEOTIDE SEQUENCE [LARGE SCALE GENOMIC DNA]</scope>
    <source>
        <strain evidence="3 4">NPDC052347</strain>
    </source>
</reference>
<dbReference type="Proteomes" id="UP001552594">
    <property type="component" value="Unassembled WGS sequence"/>
</dbReference>
<organism evidence="3 4">
    <name type="scientific">Streptomyces orinoci</name>
    <name type="common">Streptoverticillium orinoci</name>
    <dbReference type="NCBI Taxonomy" id="67339"/>
    <lineage>
        <taxon>Bacteria</taxon>
        <taxon>Bacillati</taxon>
        <taxon>Actinomycetota</taxon>
        <taxon>Actinomycetes</taxon>
        <taxon>Kitasatosporales</taxon>
        <taxon>Streptomycetaceae</taxon>
        <taxon>Streptomyces</taxon>
    </lineage>
</organism>
<evidence type="ECO:0000313" key="4">
    <source>
        <dbReference type="Proteomes" id="UP001552594"/>
    </source>
</evidence>
<proteinExistence type="predicted"/>
<accession>A0ABV3K1T5</accession>
<gene>
    <name evidence="3" type="ORF">AB0L16_20945</name>
</gene>
<name>A0ABV3K1T5_STRON</name>
<feature type="region of interest" description="Disordered" evidence="1">
    <location>
        <begin position="108"/>
        <end position="128"/>
    </location>
</feature>
<keyword evidence="3" id="KW-0378">Hydrolase</keyword>
<evidence type="ECO:0000313" key="3">
    <source>
        <dbReference type="EMBL" id="MEV5508878.1"/>
    </source>
</evidence>
<protein>
    <submittedName>
        <fullName evidence="3">Restriction endonuclease fold toxin-2 domain-containing protein</fullName>
    </submittedName>
</protein>
<keyword evidence="3" id="KW-0540">Nuclease</keyword>